<dbReference type="RefSeq" id="WP_090215768.1">
    <property type="nucleotide sequence ID" value="NZ_FOYO01000001.1"/>
</dbReference>
<proteinExistence type="predicted"/>
<gene>
    <name evidence="1" type="ORF">SAMN04488002_1874</name>
</gene>
<evidence type="ECO:0000313" key="1">
    <source>
        <dbReference type="EMBL" id="SFR44694.1"/>
    </source>
</evidence>
<reference evidence="2" key="1">
    <citation type="submission" date="2016-10" db="EMBL/GenBank/DDBJ databases">
        <authorList>
            <person name="Varghese N."/>
            <person name="Submissions S."/>
        </authorList>
    </citation>
    <scope>NUCLEOTIDE SEQUENCE [LARGE SCALE GENOMIC DNA]</scope>
    <source>
        <strain evidence="2">DSM 26921</strain>
    </source>
</reference>
<keyword evidence="2" id="KW-1185">Reference proteome</keyword>
<dbReference type="AlphaFoldDB" id="A0A1I6GR63"/>
<dbReference type="EMBL" id="FOYO01000001">
    <property type="protein sequence ID" value="SFR44694.1"/>
    <property type="molecule type" value="Genomic_DNA"/>
</dbReference>
<accession>A0A1I6GR63</accession>
<dbReference type="OrthoDB" id="7839741at2"/>
<sequence>MIWPFRHKSSLPEARLWNHLDACAIPFRAPLGDWVAQMHLTASGWSDGLDYCIPDTQTPLFAGLDVPVRAQISEYTNFDAPPDYLWGAVQGAKDHRLNYAKALAGLTKVFGKGTASSASNTVSRNWSFGLARVSCTVWPPNKNRHGTNSRHQMFPETIEEASIAIYPAWRPPLEEAEFAACATATNFWIDPEPHQRANLTSRSRDWPTTLPQLPQGLSMTPRGDLLVTCPLGIVDIYKAGRVKALKLDRLTPARGGACAHLNAVTTVTARDGPIDKPRGIATLGARSDGLDAVAQDLAAKLGVPLDIWTGAND</sequence>
<protein>
    <submittedName>
        <fullName evidence="1">Uncharacterized protein</fullName>
    </submittedName>
</protein>
<dbReference type="Proteomes" id="UP000199658">
    <property type="component" value="Unassembled WGS sequence"/>
</dbReference>
<organism evidence="1 2">
    <name type="scientific">Litoreibacter janthinus</name>
    <dbReference type="NCBI Taxonomy" id="670154"/>
    <lineage>
        <taxon>Bacteria</taxon>
        <taxon>Pseudomonadati</taxon>
        <taxon>Pseudomonadota</taxon>
        <taxon>Alphaproteobacteria</taxon>
        <taxon>Rhodobacterales</taxon>
        <taxon>Roseobacteraceae</taxon>
        <taxon>Litoreibacter</taxon>
    </lineage>
</organism>
<dbReference type="STRING" id="670154.SAMN04488002_1874"/>
<evidence type="ECO:0000313" key="2">
    <source>
        <dbReference type="Proteomes" id="UP000199658"/>
    </source>
</evidence>
<name>A0A1I6GR63_9RHOB</name>